<comment type="caution">
    <text evidence="1">The sequence shown here is derived from an EMBL/GenBank/DDBJ whole genome shotgun (WGS) entry which is preliminary data.</text>
</comment>
<evidence type="ECO:0000313" key="2">
    <source>
        <dbReference type="Proteomes" id="UP000474777"/>
    </source>
</evidence>
<organism evidence="1 2">
    <name type="scientific">Pontibacter burrus</name>
    <dbReference type="NCBI Taxonomy" id="2704466"/>
    <lineage>
        <taxon>Bacteria</taxon>
        <taxon>Pseudomonadati</taxon>
        <taxon>Bacteroidota</taxon>
        <taxon>Cytophagia</taxon>
        <taxon>Cytophagales</taxon>
        <taxon>Hymenobacteraceae</taxon>
        <taxon>Pontibacter</taxon>
    </lineage>
</organism>
<dbReference type="Proteomes" id="UP000474777">
    <property type="component" value="Unassembled WGS sequence"/>
</dbReference>
<dbReference type="EMBL" id="JAAGWD010000001">
    <property type="protein sequence ID" value="NEM96733.1"/>
    <property type="molecule type" value="Genomic_DNA"/>
</dbReference>
<name>A0A6B3LL91_9BACT</name>
<dbReference type="RefSeq" id="WP_204281889.1">
    <property type="nucleotide sequence ID" value="NZ_JAAGWD010000001.1"/>
</dbReference>
<dbReference type="AlphaFoldDB" id="A0A6B3LL91"/>
<accession>A0A6B3LL91</accession>
<reference evidence="1 2" key="1">
    <citation type="submission" date="2020-02" db="EMBL/GenBank/DDBJ databases">
        <authorList>
            <person name="Kim M.K."/>
        </authorList>
    </citation>
    <scope>NUCLEOTIDE SEQUENCE [LARGE SCALE GENOMIC DNA]</scope>
    <source>
        <strain evidence="1 2">BT327</strain>
    </source>
</reference>
<proteinExistence type="predicted"/>
<sequence length="50" mass="5121">MVGMAIARSFSVVVVAWARLRLPTVVCNYKTIGSTIGKVVISLSGGVGVG</sequence>
<gene>
    <name evidence="1" type="ORF">GXP69_03410</name>
</gene>
<protein>
    <submittedName>
        <fullName evidence="1">Uncharacterized protein</fullName>
    </submittedName>
</protein>
<keyword evidence="2" id="KW-1185">Reference proteome</keyword>
<evidence type="ECO:0000313" key="1">
    <source>
        <dbReference type="EMBL" id="NEM96733.1"/>
    </source>
</evidence>